<feature type="domain" description="Proteasome activator Blm10 middle HEAT repeats region" evidence="2">
    <location>
        <begin position="242"/>
        <end position="730"/>
    </location>
</feature>
<dbReference type="PANTHER" id="PTHR32170">
    <property type="entry name" value="PROTEASOME ACTIVATOR COMPLEX SUBUNIT 4"/>
    <property type="match status" value="1"/>
</dbReference>
<sequence length="938" mass="105109">MSSSTAKMRQGTNPDPAPCADCSWCASAMDMEDSDQEELEGPERDCDSQDELSAELALERRLGFRPQKRLSSLNHLPYSGGLDQEAADNLAKIKLNLATAVTENDRRGFQLYTRRLEIFLNNYLLFMSKEDHVLFVKLYLAMMQRSPTDYRNIGNCSKLVRLSAEEGSLCTLMARLAYENPGQIDWSTLPSGGVRSPACARSGCPSPYKKVAQPRSDVDAIPGLTSWVVGMLGGGTETQVYLDRLLEAVESYYYASNAGSWQDPLSRFLSHLCSVFVRRLNRERHKKASWFHYTAPGHELSDDDVTRFVKSVLPCALLGIYSWGHSHRATKCLRALAQLRPDLVITPIIESFHQSLESVTEPHRLTSTMNAVSAVLRTMTESGPRPEVVPLLQLVLPGIDPNDKLKTMCTFVLIDRLADMITFVDCSSEADNPELTELEQQACLQTAGMEDVVLQLLSRFLALLEPNSQEGNSRPDQQHKRGSQEETVLPTVLRTACFSILNKASPEIQRCAVLKLRDCMAGRILETRLSGKLAAVICCGAIMANPELGLRTLIPPVVQTILDLSEDVQHEEKLDQELLFNLLLLKEMVCSCGQYLLPYRPLLEQVLERGRHLACPEGAELTSELLLSVLTALLAVYITDHGGLKGRLADPQQRHLIVREWGKCTDMRSLEISWHVPTDEEVLWADSLVHQFVEPELDELELFMEDVSRLNNEQLLCRLKLLHHGLKGASYALPAVRDLPIDLLNIAVDMSPLTLDTGAAQLPSCAGLRARILSVMHRLTDTLTTQRPDDTKSLGKLCTIMETALFHFGVKRSENENEIKVMHTTHSSQGKDFGPKKYSSRTLAAWVQLQHNQRVVYGNTVPFCETFRMVIHDVFKLAINHYSYVRQVAQSVLFRCVSHCQQALLVLWPLLVEMLGKPDITHEQLKVRKAAPKTVTLH</sequence>
<evidence type="ECO:0000313" key="3">
    <source>
        <dbReference type="EMBL" id="KAF0299402.1"/>
    </source>
</evidence>
<gene>
    <name evidence="3" type="primary">Psme4_1</name>
    <name evidence="3" type="ORF">FJT64_027850</name>
</gene>
<dbReference type="InterPro" id="IPR035309">
    <property type="entry name" value="PSME4"/>
</dbReference>
<reference evidence="3 4" key="1">
    <citation type="submission" date="2019-07" db="EMBL/GenBank/DDBJ databases">
        <title>Draft genome assembly of a fouling barnacle, Amphibalanus amphitrite (Darwin, 1854): The first reference genome for Thecostraca.</title>
        <authorList>
            <person name="Kim W."/>
        </authorList>
    </citation>
    <scope>NUCLEOTIDE SEQUENCE [LARGE SCALE GENOMIC DNA]</scope>
    <source>
        <strain evidence="3">SNU_AA5</strain>
        <tissue evidence="3">Soma without cirri and trophi</tissue>
    </source>
</reference>
<evidence type="ECO:0000256" key="1">
    <source>
        <dbReference type="SAM" id="MobiDB-lite"/>
    </source>
</evidence>
<dbReference type="Proteomes" id="UP000440578">
    <property type="component" value="Unassembled WGS sequence"/>
</dbReference>
<dbReference type="GO" id="GO:0070628">
    <property type="term" value="F:proteasome binding"/>
    <property type="evidence" value="ECO:0007669"/>
    <property type="project" value="InterPro"/>
</dbReference>
<keyword evidence="3" id="KW-0647">Proteasome</keyword>
<feature type="region of interest" description="Disordered" evidence="1">
    <location>
        <begin position="31"/>
        <end position="51"/>
    </location>
</feature>
<evidence type="ECO:0000259" key="2">
    <source>
        <dbReference type="Pfam" id="PF16507"/>
    </source>
</evidence>
<dbReference type="Pfam" id="PF16507">
    <property type="entry name" value="HEAT_PSME4_mid"/>
    <property type="match status" value="1"/>
</dbReference>
<dbReference type="InterPro" id="IPR032430">
    <property type="entry name" value="Blm10_mid"/>
</dbReference>
<organism evidence="3 4">
    <name type="scientific">Amphibalanus amphitrite</name>
    <name type="common">Striped barnacle</name>
    <name type="synonym">Balanus amphitrite</name>
    <dbReference type="NCBI Taxonomy" id="1232801"/>
    <lineage>
        <taxon>Eukaryota</taxon>
        <taxon>Metazoa</taxon>
        <taxon>Ecdysozoa</taxon>
        <taxon>Arthropoda</taxon>
        <taxon>Crustacea</taxon>
        <taxon>Multicrustacea</taxon>
        <taxon>Cirripedia</taxon>
        <taxon>Thoracica</taxon>
        <taxon>Thoracicalcarea</taxon>
        <taxon>Balanomorpha</taxon>
        <taxon>Balanoidea</taxon>
        <taxon>Balanidae</taxon>
        <taxon>Amphibalaninae</taxon>
        <taxon>Amphibalanus</taxon>
    </lineage>
</organism>
<dbReference type="GO" id="GO:0005829">
    <property type="term" value="C:cytosol"/>
    <property type="evidence" value="ECO:0007669"/>
    <property type="project" value="TreeGrafter"/>
</dbReference>
<dbReference type="InterPro" id="IPR016024">
    <property type="entry name" value="ARM-type_fold"/>
</dbReference>
<dbReference type="SUPFAM" id="SSF48371">
    <property type="entry name" value="ARM repeat"/>
    <property type="match status" value="1"/>
</dbReference>
<comment type="caution">
    <text evidence="3">The sequence shown here is derived from an EMBL/GenBank/DDBJ whole genome shotgun (WGS) entry which is preliminary data.</text>
</comment>
<dbReference type="GO" id="GO:0010499">
    <property type="term" value="P:proteasomal ubiquitin-independent protein catabolic process"/>
    <property type="evidence" value="ECO:0007669"/>
    <property type="project" value="TreeGrafter"/>
</dbReference>
<dbReference type="GO" id="GO:0016504">
    <property type="term" value="F:peptidase activator activity"/>
    <property type="evidence" value="ECO:0007669"/>
    <property type="project" value="InterPro"/>
</dbReference>
<name>A0A6A4W8Y0_AMPAM</name>
<accession>A0A6A4W8Y0</accession>
<keyword evidence="4" id="KW-1185">Reference proteome</keyword>
<dbReference type="PANTHER" id="PTHR32170:SF3">
    <property type="entry name" value="PROTEASOME ACTIVATOR COMPLEX SUBUNIT 4"/>
    <property type="match status" value="1"/>
</dbReference>
<dbReference type="GO" id="GO:0000502">
    <property type="term" value="C:proteasome complex"/>
    <property type="evidence" value="ECO:0007669"/>
    <property type="project" value="UniProtKB-KW"/>
</dbReference>
<protein>
    <submittedName>
        <fullName evidence="3">Proteasome activator complex subunit 4</fullName>
    </submittedName>
</protein>
<dbReference type="GO" id="GO:0005634">
    <property type="term" value="C:nucleus"/>
    <property type="evidence" value="ECO:0007669"/>
    <property type="project" value="TreeGrafter"/>
</dbReference>
<dbReference type="AlphaFoldDB" id="A0A6A4W8Y0"/>
<evidence type="ECO:0000313" key="4">
    <source>
        <dbReference type="Proteomes" id="UP000440578"/>
    </source>
</evidence>
<dbReference type="OrthoDB" id="17907at2759"/>
<feature type="compositionally biased region" description="Acidic residues" evidence="1">
    <location>
        <begin position="31"/>
        <end position="40"/>
    </location>
</feature>
<proteinExistence type="predicted"/>
<dbReference type="EMBL" id="VIIS01001368">
    <property type="protein sequence ID" value="KAF0299402.1"/>
    <property type="molecule type" value="Genomic_DNA"/>
</dbReference>